<dbReference type="Pfam" id="PF04851">
    <property type="entry name" value="ResIII"/>
    <property type="match status" value="1"/>
</dbReference>
<dbReference type="SUPFAM" id="SSF52540">
    <property type="entry name" value="P-loop containing nucleoside triphosphate hydrolases"/>
    <property type="match status" value="2"/>
</dbReference>
<gene>
    <name evidence="5" type="ORF">BJP37_15600</name>
</gene>
<feature type="region of interest" description="Disordered" evidence="2">
    <location>
        <begin position="663"/>
        <end position="692"/>
    </location>
</feature>
<dbReference type="GO" id="GO:0005829">
    <property type="term" value="C:cytosol"/>
    <property type="evidence" value="ECO:0007669"/>
    <property type="project" value="TreeGrafter"/>
</dbReference>
<keyword evidence="6" id="KW-1185">Reference proteome</keyword>
<keyword evidence="1" id="KW-0175">Coiled coil</keyword>
<dbReference type="GO" id="GO:0009307">
    <property type="term" value="P:DNA restriction-modification system"/>
    <property type="evidence" value="ECO:0007669"/>
    <property type="project" value="UniProtKB-KW"/>
</dbReference>
<dbReference type="Gene3D" id="3.40.50.300">
    <property type="entry name" value="P-loop containing nucleotide triphosphate hydrolases"/>
    <property type="match status" value="2"/>
</dbReference>
<proteinExistence type="predicted"/>
<dbReference type="RefSeq" id="WP_075900303.1">
    <property type="nucleotide sequence ID" value="NZ_MKZS01000001.1"/>
</dbReference>
<organism evidence="5 6">
    <name type="scientific">Moorena bouillonii PNG</name>
    <dbReference type="NCBI Taxonomy" id="568701"/>
    <lineage>
        <taxon>Bacteria</taxon>
        <taxon>Bacillati</taxon>
        <taxon>Cyanobacteriota</taxon>
        <taxon>Cyanophyceae</taxon>
        <taxon>Coleofasciculales</taxon>
        <taxon>Coleofasciculaceae</taxon>
        <taxon>Moorena</taxon>
    </lineage>
</organism>
<dbReference type="InterPro" id="IPR013670">
    <property type="entry name" value="EcoEI_R_C_dom"/>
</dbReference>
<dbReference type="SMART" id="SM00487">
    <property type="entry name" value="DEXDc"/>
    <property type="match status" value="1"/>
</dbReference>
<dbReference type="Proteomes" id="UP000186657">
    <property type="component" value="Unassembled WGS sequence"/>
</dbReference>
<dbReference type="GO" id="GO:0009035">
    <property type="term" value="F:type I site-specific deoxyribonuclease activity"/>
    <property type="evidence" value="ECO:0007669"/>
    <property type="project" value="UniProtKB-EC"/>
</dbReference>
<dbReference type="Pfam" id="PF00271">
    <property type="entry name" value="Helicase_C"/>
    <property type="match status" value="1"/>
</dbReference>
<dbReference type="CDD" id="cd18799">
    <property type="entry name" value="SF2_C_EcoAI-like"/>
    <property type="match status" value="1"/>
</dbReference>
<dbReference type="InterPro" id="IPR014001">
    <property type="entry name" value="Helicase_ATP-bd"/>
</dbReference>
<dbReference type="Gene3D" id="3.90.1570.30">
    <property type="match status" value="1"/>
</dbReference>
<dbReference type="PANTHER" id="PTHR47396:SF1">
    <property type="entry name" value="ATP-DEPENDENT HELICASE IRC3-RELATED"/>
    <property type="match status" value="1"/>
</dbReference>
<feature type="coiled-coil region" evidence="1">
    <location>
        <begin position="2"/>
        <end position="36"/>
    </location>
</feature>
<dbReference type="GO" id="GO:0003677">
    <property type="term" value="F:DNA binding"/>
    <property type="evidence" value="ECO:0007669"/>
    <property type="project" value="UniProtKB-KW"/>
</dbReference>
<dbReference type="Pfam" id="PF08463">
    <property type="entry name" value="EcoEI_R_C"/>
    <property type="match status" value="1"/>
</dbReference>
<dbReference type="EMBL" id="MKZS01000001">
    <property type="protein sequence ID" value="OLT60237.1"/>
    <property type="molecule type" value="Genomic_DNA"/>
</dbReference>
<protein>
    <submittedName>
        <fullName evidence="5">Heavy metal transporter</fullName>
    </submittedName>
</protein>
<dbReference type="PROSITE" id="PS51194">
    <property type="entry name" value="HELICASE_CTER"/>
    <property type="match status" value="1"/>
</dbReference>
<accession>A0A1U7N2P9</accession>
<reference evidence="5 6" key="1">
    <citation type="submission" date="2016-10" db="EMBL/GenBank/DDBJ databases">
        <title>Comparative genomics uncovers the prolific and rare metabolic potential of the cyanobacterial genus Moorea.</title>
        <authorList>
            <person name="Leao T."/>
            <person name="Castelao G."/>
            <person name="Korobeynikov A."/>
            <person name="Monroe E.A."/>
            <person name="Podell S."/>
            <person name="Glukhov E."/>
            <person name="Allen E."/>
            <person name="Gerwick W.H."/>
            <person name="Gerwick L."/>
        </authorList>
    </citation>
    <scope>NUCLEOTIDE SEQUENCE [LARGE SCALE GENOMIC DNA]</scope>
    <source>
        <strain evidence="5 6">PNG5-198</strain>
    </source>
</reference>
<dbReference type="PROSITE" id="PS51192">
    <property type="entry name" value="HELICASE_ATP_BIND_1"/>
    <property type="match status" value="1"/>
</dbReference>
<dbReference type="InterPro" id="IPR050742">
    <property type="entry name" value="Helicase_Restrict-Modif_Enz"/>
</dbReference>
<evidence type="ECO:0000259" key="4">
    <source>
        <dbReference type="PROSITE" id="PS51194"/>
    </source>
</evidence>
<evidence type="ECO:0000256" key="1">
    <source>
        <dbReference type="SAM" id="Coils"/>
    </source>
</evidence>
<dbReference type="InterPro" id="IPR027417">
    <property type="entry name" value="P-loop_NTPase"/>
</dbReference>
<evidence type="ECO:0000313" key="5">
    <source>
        <dbReference type="EMBL" id="OLT60237.1"/>
    </source>
</evidence>
<sequence>MRSIAEKRQKQTEEELETLKAEINKLKEQNKTVPDNHNYNEADTRRYTIDVLLKEAGWDIDQPEWKEYPVQGMPNDTGKGYVDYVLWGDDGKPLALVEAKRSSVSPKTGKHQAELYAECLEKQFNQRPVIFYSNGYEHWIWDDCTYPPRKIQGFLKKDELERIIFRRSHRKSLNVVIPNKDIAGRCYQREAIRRITETFDQDKKRKALLVMATGTGKTRVAISLVDLLMRGEWVKRVLFLADRTPLLTQAFRNFKKHLPNVTAVDITKNKKDADSANVVLSTYPTMFNCISGNNSSKLQFSPGYFDLVIVDEAHRSIYKKYRALFDYFDSLLVGLTATPRNEIHKNTYRIFRLDPGVPTFAYELNDAIADNYLVPPQGIKVPFKFLRQGINYNQLSEAEREDYEEKFRDEETGEIPDQVNAAAINKWLFNSNTIDQALELLMEKGLKVEGGDRLGKTIIFARNHSHAEFIVERFDQNYPHYKGKFAQVIDSHNSYAQSLLDDFSESNKEPTIAVSVDMLDTGVDVPEVVNLVFFKPVYSRVKFNQMIGRGTRLCPELFGVEQDKDNFLIFDLCSNFDYFSQDIKESDPKPPESLTGQIFNARLRLNDAIRESNNPEYDQLRDSLLDKLHHHVATMEKGNFLVRRHLPTVDYFSDRTNWNNLNQLPSSSSALGSPSRPPYQGGGQSRIETPLNSPLTQGGLGGIQTLASLPNGLPKENEGSKRFDLLCLKIQLAILKKSRDFIQLRDKVRDLLDRLEEKQTIPMVKQQLPLIEEVREETWWSDVTPSQIESLRVSLRDLIKFIDKKEQNIIVYTNFEDELGEIVEVDVPSQQTGFSREQYHKKVKTYIKNNEDHITIAKLKRNVSLTEADLTALEEMLFTAEEIGGRDRFFEMYGQDISLKLFIRKIVGLDRNAAKEAFSKYLQVTNFSANQIRFVETIIDYLTQNGVMDPGLLYETPFTDLHYEGLDGVFNEDDADLIITTVRSFNETVDEGFGSVA</sequence>
<dbReference type="Pfam" id="PF04313">
    <property type="entry name" value="HSDR_N"/>
    <property type="match status" value="1"/>
</dbReference>
<dbReference type="InterPro" id="IPR006935">
    <property type="entry name" value="Helicase/UvrB_N"/>
</dbReference>
<feature type="domain" description="Helicase ATP-binding" evidence="3">
    <location>
        <begin position="198"/>
        <end position="357"/>
    </location>
</feature>
<dbReference type="InterPro" id="IPR007409">
    <property type="entry name" value="Restrct_endonuc_type1_HsdR_N"/>
</dbReference>
<feature type="compositionally biased region" description="Low complexity" evidence="2">
    <location>
        <begin position="665"/>
        <end position="674"/>
    </location>
</feature>
<dbReference type="InterPro" id="IPR001650">
    <property type="entry name" value="Helicase_C-like"/>
</dbReference>
<dbReference type="AlphaFoldDB" id="A0A1U7N2P9"/>
<dbReference type="CDD" id="cd18032">
    <property type="entry name" value="DEXHc_RE_I_III_res"/>
    <property type="match status" value="1"/>
</dbReference>
<dbReference type="GO" id="GO:0005524">
    <property type="term" value="F:ATP binding"/>
    <property type="evidence" value="ECO:0007669"/>
    <property type="project" value="UniProtKB-KW"/>
</dbReference>
<evidence type="ECO:0000259" key="3">
    <source>
        <dbReference type="PROSITE" id="PS51192"/>
    </source>
</evidence>
<feature type="domain" description="Helicase C-terminal" evidence="4">
    <location>
        <begin position="433"/>
        <end position="595"/>
    </location>
</feature>
<evidence type="ECO:0000313" key="6">
    <source>
        <dbReference type="Proteomes" id="UP000186657"/>
    </source>
</evidence>
<comment type="caution">
    <text evidence="5">The sequence shown here is derived from an EMBL/GenBank/DDBJ whole genome shotgun (WGS) entry which is preliminary data.</text>
</comment>
<name>A0A1U7N2P9_9CYAN</name>
<evidence type="ECO:0000256" key="2">
    <source>
        <dbReference type="SAM" id="MobiDB-lite"/>
    </source>
</evidence>
<dbReference type="PANTHER" id="PTHR47396">
    <property type="entry name" value="TYPE I RESTRICTION ENZYME ECOKI R PROTEIN"/>
    <property type="match status" value="1"/>
</dbReference>